<dbReference type="GO" id="GO:0016567">
    <property type="term" value="P:protein ubiquitination"/>
    <property type="evidence" value="ECO:0007669"/>
    <property type="project" value="TreeGrafter"/>
</dbReference>
<evidence type="ECO:0000313" key="10">
    <source>
        <dbReference type="Proteomes" id="UP000799444"/>
    </source>
</evidence>
<evidence type="ECO:0000256" key="7">
    <source>
        <dbReference type="SAM" id="MobiDB-lite"/>
    </source>
</evidence>
<keyword evidence="3 6" id="KW-0863">Zinc-finger</keyword>
<keyword evidence="2" id="KW-0479">Metal-binding</keyword>
<evidence type="ECO:0000256" key="3">
    <source>
        <dbReference type="ARBA" id="ARBA00022771"/>
    </source>
</evidence>
<comment type="caution">
    <text evidence="9">The sequence shown here is derived from an EMBL/GenBank/DDBJ whole genome shotgun (WGS) entry which is preliminary data.</text>
</comment>
<evidence type="ECO:0000256" key="6">
    <source>
        <dbReference type="PROSITE-ProRule" id="PRU00175"/>
    </source>
</evidence>
<comment type="pathway">
    <text evidence="1">Protein modification; protein ubiquitination.</text>
</comment>
<dbReference type="InterPro" id="IPR013083">
    <property type="entry name" value="Znf_RING/FYVE/PHD"/>
</dbReference>
<organism evidence="9 10">
    <name type="scientific">Polyplosphaeria fusca</name>
    <dbReference type="NCBI Taxonomy" id="682080"/>
    <lineage>
        <taxon>Eukaryota</taxon>
        <taxon>Fungi</taxon>
        <taxon>Dikarya</taxon>
        <taxon>Ascomycota</taxon>
        <taxon>Pezizomycotina</taxon>
        <taxon>Dothideomycetes</taxon>
        <taxon>Pleosporomycetidae</taxon>
        <taxon>Pleosporales</taxon>
        <taxon>Tetraplosphaeriaceae</taxon>
        <taxon>Polyplosphaeria</taxon>
    </lineage>
</organism>
<dbReference type="EMBL" id="ML996103">
    <property type="protein sequence ID" value="KAF2739624.1"/>
    <property type="molecule type" value="Genomic_DNA"/>
</dbReference>
<reference evidence="9" key="1">
    <citation type="journal article" date="2020" name="Stud. Mycol.">
        <title>101 Dothideomycetes genomes: a test case for predicting lifestyles and emergence of pathogens.</title>
        <authorList>
            <person name="Haridas S."/>
            <person name="Albert R."/>
            <person name="Binder M."/>
            <person name="Bloem J."/>
            <person name="Labutti K."/>
            <person name="Salamov A."/>
            <person name="Andreopoulos B."/>
            <person name="Baker S."/>
            <person name="Barry K."/>
            <person name="Bills G."/>
            <person name="Bluhm B."/>
            <person name="Cannon C."/>
            <person name="Castanera R."/>
            <person name="Culley D."/>
            <person name="Daum C."/>
            <person name="Ezra D."/>
            <person name="Gonzalez J."/>
            <person name="Henrissat B."/>
            <person name="Kuo A."/>
            <person name="Liang C."/>
            <person name="Lipzen A."/>
            <person name="Lutzoni F."/>
            <person name="Magnuson J."/>
            <person name="Mondo S."/>
            <person name="Nolan M."/>
            <person name="Ohm R."/>
            <person name="Pangilinan J."/>
            <person name="Park H.-J."/>
            <person name="Ramirez L."/>
            <person name="Alfaro M."/>
            <person name="Sun H."/>
            <person name="Tritt A."/>
            <person name="Yoshinaga Y."/>
            <person name="Zwiers L.-H."/>
            <person name="Turgeon B."/>
            <person name="Goodwin S."/>
            <person name="Spatafora J."/>
            <person name="Crous P."/>
            <person name="Grigoriev I."/>
        </authorList>
    </citation>
    <scope>NUCLEOTIDE SEQUENCE</scope>
    <source>
        <strain evidence="9">CBS 125425</strain>
    </source>
</reference>
<dbReference type="AlphaFoldDB" id="A0A9P4RAD2"/>
<name>A0A9P4RAD2_9PLEO</name>
<dbReference type="SUPFAM" id="SSF57850">
    <property type="entry name" value="RING/U-box"/>
    <property type="match status" value="1"/>
</dbReference>
<dbReference type="PROSITE" id="PS50089">
    <property type="entry name" value="ZF_RING_2"/>
    <property type="match status" value="1"/>
</dbReference>
<dbReference type="GO" id="GO:0051603">
    <property type="term" value="P:proteolysis involved in protein catabolic process"/>
    <property type="evidence" value="ECO:0007669"/>
    <property type="project" value="UniProtKB-ARBA"/>
</dbReference>
<evidence type="ECO:0000256" key="5">
    <source>
        <dbReference type="ARBA" id="ARBA00022833"/>
    </source>
</evidence>
<evidence type="ECO:0000256" key="2">
    <source>
        <dbReference type="ARBA" id="ARBA00022723"/>
    </source>
</evidence>
<dbReference type="Pfam" id="PF12678">
    <property type="entry name" value="zf-rbx1"/>
    <property type="match status" value="1"/>
</dbReference>
<dbReference type="PANTHER" id="PTHR45969:SF69">
    <property type="entry name" value="FINGER DOMAIN PROTEIN, PUTATIVE (AFU_ORTHOLOGUE AFUA_3G12190)-RELATED"/>
    <property type="match status" value="1"/>
</dbReference>
<dbReference type="PANTHER" id="PTHR45969">
    <property type="entry name" value="RING ZINC FINGER PROTEIN-RELATED"/>
    <property type="match status" value="1"/>
</dbReference>
<dbReference type="OrthoDB" id="3690055at2759"/>
<dbReference type="GO" id="GO:0061630">
    <property type="term" value="F:ubiquitin protein ligase activity"/>
    <property type="evidence" value="ECO:0007669"/>
    <property type="project" value="TreeGrafter"/>
</dbReference>
<keyword evidence="5" id="KW-0862">Zinc</keyword>
<keyword evidence="10" id="KW-1185">Reference proteome</keyword>
<evidence type="ECO:0000313" key="9">
    <source>
        <dbReference type="EMBL" id="KAF2739624.1"/>
    </source>
</evidence>
<evidence type="ECO:0000256" key="1">
    <source>
        <dbReference type="ARBA" id="ARBA00004906"/>
    </source>
</evidence>
<sequence>MSSLVMAHRLVRIFSTTDRHRAQQEARLARRRALWSQRLEVFLQDETTEFFLHPDSSEFNEDCPICCEPLSPLTWDPLRELPDRSPEGSMQQRTECSAATPTEPPCRKYHNRTVLQIGLCLHMFHYRCLLTWLSRKRVCPLCRRVLFYVNPNTEVSQEPGPPAAESSNAALEHASQAEAVPRTEPVVGNESTIPPLVDEGRGDRAQFYIPDRSAMRNAESETRRAGTRRRSIGILRLSRFFGS</sequence>
<feature type="region of interest" description="Disordered" evidence="7">
    <location>
        <begin position="153"/>
        <end position="201"/>
    </location>
</feature>
<dbReference type="Gene3D" id="3.30.40.10">
    <property type="entry name" value="Zinc/RING finger domain, C3HC4 (zinc finger)"/>
    <property type="match status" value="1"/>
</dbReference>
<evidence type="ECO:0000259" key="8">
    <source>
        <dbReference type="PROSITE" id="PS50089"/>
    </source>
</evidence>
<feature type="domain" description="RING-type" evidence="8">
    <location>
        <begin position="106"/>
        <end position="143"/>
    </location>
</feature>
<protein>
    <recommendedName>
        <fullName evidence="8">RING-type domain-containing protein</fullName>
    </recommendedName>
</protein>
<dbReference type="InterPro" id="IPR001841">
    <property type="entry name" value="Znf_RING"/>
</dbReference>
<dbReference type="InterPro" id="IPR024766">
    <property type="entry name" value="Znf_RING_H2"/>
</dbReference>
<accession>A0A9P4RAD2</accession>
<keyword evidence="4" id="KW-0833">Ubl conjugation pathway</keyword>
<dbReference type="SMART" id="SM00184">
    <property type="entry name" value="RING"/>
    <property type="match status" value="1"/>
</dbReference>
<dbReference type="Proteomes" id="UP000799444">
    <property type="component" value="Unassembled WGS sequence"/>
</dbReference>
<evidence type="ECO:0000256" key="4">
    <source>
        <dbReference type="ARBA" id="ARBA00022786"/>
    </source>
</evidence>
<gene>
    <name evidence="9" type="ORF">EJ04DRAFT_285392</name>
</gene>
<dbReference type="GO" id="GO:0008270">
    <property type="term" value="F:zinc ion binding"/>
    <property type="evidence" value="ECO:0007669"/>
    <property type="project" value="UniProtKB-KW"/>
</dbReference>
<proteinExistence type="predicted"/>